<name>F1A193_DICPU</name>
<evidence type="ECO:0000256" key="5">
    <source>
        <dbReference type="SAM" id="MobiDB-lite"/>
    </source>
</evidence>
<dbReference type="Proteomes" id="UP000001064">
    <property type="component" value="Unassembled WGS sequence"/>
</dbReference>
<dbReference type="PANTHER" id="PTHR12894">
    <property type="entry name" value="CNH DOMAIN CONTAINING"/>
    <property type="match status" value="1"/>
</dbReference>
<comment type="subcellular location">
    <subcellularLocation>
        <location evidence="1">Cytoplasm</location>
    </subcellularLocation>
</comment>
<dbReference type="InterPro" id="IPR019453">
    <property type="entry name" value="VPS39/TGFA1_Znf"/>
</dbReference>
<dbReference type="GO" id="GO:0015031">
    <property type="term" value="P:protein transport"/>
    <property type="evidence" value="ECO:0007669"/>
    <property type="project" value="UniProtKB-KW"/>
</dbReference>
<evidence type="ECO:0000313" key="7">
    <source>
        <dbReference type="EMBL" id="EGC30043.1"/>
    </source>
</evidence>
<feature type="region of interest" description="Disordered" evidence="5">
    <location>
        <begin position="513"/>
        <end position="536"/>
    </location>
</feature>
<dbReference type="GO" id="GO:0005737">
    <property type="term" value="C:cytoplasm"/>
    <property type="evidence" value="ECO:0000318"/>
    <property type="project" value="GO_Central"/>
</dbReference>
<feature type="compositionally biased region" description="Low complexity" evidence="5">
    <location>
        <begin position="828"/>
        <end position="839"/>
    </location>
</feature>
<dbReference type="OrthoDB" id="16924at2759"/>
<dbReference type="AlphaFoldDB" id="F1A193"/>
<evidence type="ECO:0000256" key="1">
    <source>
        <dbReference type="ARBA" id="ARBA00004496"/>
    </source>
</evidence>
<keyword evidence="3" id="KW-0963">Cytoplasm</keyword>
<keyword evidence="4" id="KW-0653">Protein transport</keyword>
<dbReference type="GO" id="GO:0016020">
    <property type="term" value="C:membrane"/>
    <property type="evidence" value="ECO:0000318"/>
    <property type="project" value="GO_Central"/>
</dbReference>
<protein>
    <recommendedName>
        <fullName evidence="6">CNH domain-containing protein</fullName>
    </recommendedName>
</protein>
<organism evidence="7 8">
    <name type="scientific">Dictyostelium purpureum</name>
    <name type="common">Slime mold</name>
    <dbReference type="NCBI Taxonomy" id="5786"/>
    <lineage>
        <taxon>Eukaryota</taxon>
        <taxon>Amoebozoa</taxon>
        <taxon>Evosea</taxon>
        <taxon>Eumycetozoa</taxon>
        <taxon>Dictyostelia</taxon>
        <taxon>Dictyosteliales</taxon>
        <taxon>Dictyosteliaceae</taxon>
        <taxon>Dictyostelium</taxon>
    </lineage>
</organism>
<dbReference type="PROSITE" id="PS50219">
    <property type="entry name" value="CNH"/>
    <property type="match status" value="1"/>
</dbReference>
<dbReference type="EMBL" id="GL871364">
    <property type="protein sequence ID" value="EGC30043.1"/>
    <property type="molecule type" value="Genomic_DNA"/>
</dbReference>
<evidence type="ECO:0000256" key="2">
    <source>
        <dbReference type="ARBA" id="ARBA00022448"/>
    </source>
</evidence>
<dbReference type="eggNOG" id="KOG2063">
    <property type="taxonomic scope" value="Eukaryota"/>
</dbReference>
<dbReference type="FunCoup" id="F1A193">
    <property type="interactions" value="1"/>
</dbReference>
<dbReference type="InterPro" id="IPR001180">
    <property type="entry name" value="CNH_dom"/>
</dbReference>
<keyword evidence="8" id="KW-1185">Reference proteome</keyword>
<dbReference type="STRING" id="5786.F1A193"/>
<dbReference type="InterPro" id="IPR032914">
    <property type="entry name" value="Vam6/VPS39/TRAP1"/>
</dbReference>
<dbReference type="SMART" id="SM00036">
    <property type="entry name" value="CNH"/>
    <property type="match status" value="1"/>
</dbReference>
<feature type="compositionally biased region" description="Polar residues" evidence="5">
    <location>
        <begin position="840"/>
        <end position="853"/>
    </location>
</feature>
<evidence type="ECO:0000313" key="8">
    <source>
        <dbReference type="Proteomes" id="UP000001064"/>
    </source>
</evidence>
<keyword evidence="2" id="KW-0813">Transport</keyword>
<dbReference type="GO" id="GO:0034058">
    <property type="term" value="P:endosomal vesicle fusion"/>
    <property type="evidence" value="ECO:0000318"/>
    <property type="project" value="GO_Central"/>
</dbReference>
<evidence type="ECO:0000256" key="3">
    <source>
        <dbReference type="ARBA" id="ARBA00022490"/>
    </source>
</evidence>
<dbReference type="GeneID" id="10511276"/>
<evidence type="ECO:0000259" key="6">
    <source>
        <dbReference type="PROSITE" id="PS50219"/>
    </source>
</evidence>
<dbReference type="InterPro" id="IPR019452">
    <property type="entry name" value="VPS39/TGF_beta_rcpt-assoc_1"/>
</dbReference>
<dbReference type="GO" id="GO:0006914">
    <property type="term" value="P:autophagy"/>
    <property type="evidence" value="ECO:0000318"/>
    <property type="project" value="GO_Central"/>
</dbReference>
<dbReference type="OMA" id="QCLECYD"/>
<sequence>MNPFELIPIVNNVPSKIESIEIWANNIYLGTNDGQVFLYIIERVENNKKITFKSRMEKRKSLNHGKKPVEKLLLMSDIGKLLTLCDGNVDVLSMYNLESTNQQLLPTSKGVIAICSKKKSPEYKICVVTKKKLTFYEFVGVFEMYKEIVLPDVAMTVEWCKNSICIGSKKEYAILDVDKENYRSLLTFDKNQTGQSIKLIVDQERLLLTHANFSFMVDLEGEIKEGSIPWDSHPISMAYIEPYLISLTQNKNILIHDMKDQHSIQELNTISQSNNGKASGQIQFNQVFEGRGDGKDFIVLYSSNPNAVYCLHLGNIDDIVNTLVTKGENEEAIRLFEIFFKRERSEFEDTYDPKKEELLHKQRLSKVYEKVALSEFFKFKFQSSFKYLSLATMVDHRSIISFFPTYMPYQTNYRSLYDPNDIFKLINEQNSLSQSEKESLITEAKENLTIYLENHLNKLIKDPAGKISDENKDITTILLKLYAQTNNISKFMVLLTRSRLTIINTNQQIEQQQQQQYQHQRSQSRDYNLNQQQQPQQQPININNQFFVQDIEEWLNGNKLFKHLGIIFQYTEKYRKALLLWNKLSIKELGDPFNSDGIEDSVSLLESKNNDILPEPSKELIWEFAPFLLKKSPETAMRIFLKKRKDSLAADDVIEFLLPFGEKLYQQYLEYLIFQEDNKQDYLHTRLATSYIDQVFNNSPDLSTAQGRVDTPEPNEDRLKLIDLLEYSNCYNASTLLNRIRNSLLYEELVILYLRIGQYEMMFNIIIWKLNDFKKAEYICVSFDPQFSLSNVASPPGVSPSTSNSNSPALQSAQSTYRQSVRLSTNLSGGQSSSPNSYSMFQQQGTSPSNINPEFQKNLPKASLYDPKRQELFLCLLKTYLSFKEQAVKINNQLVNSMIKDSQKNGTMLPKFIIEFLNNYYNEMDPIKVIQLLPNSIPIHAVDNYLAKSFNFSISQQRESKIVCNLQKCLNIQTRAEFLKISSASVLIGTDKRCNVCSKPIGDRVFVYFPNGTIVHPKCYQFSYICPVSRTDFKLNPIEYPYSI</sequence>
<dbReference type="Pfam" id="PF00780">
    <property type="entry name" value="CNH"/>
    <property type="match status" value="1"/>
</dbReference>
<dbReference type="InterPro" id="IPR036322">
    <property type="entry name" value="WD40_repeat_dom_sf"/>
</dbReference>
<dbReference type="SUPFAM" id="SSF50978">
    <property type="entry name" value="WD40 repeat-like"/>
    <property type="match status" value="1"/>
</dbReference>
<dbReference type="PANTHER" id="PTHR12894:SF27">
    <property type="entry name" value="TRANSFORMING GROWTH FACTOR-BETA RECEPTOR-ASSOCIATED PROTEIN 1"/>
    <property type="match status" value="1"/>
</dbReference>
<accession>F1A193</accession>
<reference evidence="8" key="1">
    <citation type="journal article" date="2011" name="Genome Biol.">
        <title>Comparative genomics of the social amoebae Dictyostelium discoideum and Dictyostelium purpureum.</title>
        <authorList>
            <consortium name="US DOE Joint Genome Institute (JGI-PGF)"/>
            <person name="Sucgang R."/>
            <person name="Kuo A."/>
            <person name="Tian X."/>
            <person name="Salerno W."/>
            <person name="Parikh A."/>
            <person name="Feasley C.L."/>
            <person name="Dalin E."/>
            <person name="Tu H."/>
            <person name="Huang E."/>
            <person name="Barry K."/>
            <person name="Lindquist E."/>
            <person name="Shapiro H."/>
            <person name="Bruce D."/>
            <person name="Schmutz J."/>
            <person name="Salamov A."/>
            <person name="Fey P."/>
            <person name="Gaudet P."/>
            <person name="Anjard C."/>
            <person name="Babu M.M."/>
            <person name="Basu S."/>
            <person name="Bushmanova Y."/>
            <person name="van der Wel H."/>
            <person name="Katoh-Kurasawa M."/>
            <person name="Dinh C."/>
            <person name="Coutinho P.M."/>
            <person name="Saito T."/>
            <person name="Elias M."/>
            <person name="Schaap P."/>
            <person name="Kay R.R."/>
            <person name="Henrissat B."/>
            <person name="Eichinger L."/>
            <person name="Rivero F."/>
            <person name="Putnam N.H."/>
            <person name="West C.M."/>
            <person name="Loomis W.F."/>
            <person name="Chisholm R.L."/>
            <person name="Shaulsky G."/>
            <person name="Strassmann J.E."/>
            <person name="Queller D.C."/>
            <person name="Kuspa A."/>
            <person name="Grigoriev I.V."/>
        </authorList>
    </citation>
    <scope>NUCLEOTIDE SEQUENCE [LARGE SCALE GENOMIC DNA]</scope>
    <source>
        <strain evidence="8">QSDP1</strain>
    </source>
</reference>
<proteinExistence type="predicted"/>
<feature type="domain" description="CNH" evidence="6">
    <location>
        <begin position="14"/>
        <end position="282"/>
    </location>
</feature>
<dbReference type="KEGG" id="dpp:DICPUDRAFT_99651"/>
<dbReference type="Pfam" id="PF10367">
    <property type="entry name" value="zf-Vps39_C"/>
    <property type="match status" value="1"/>
</dbReference>
<dbReference type="VEuPathDB" id="AmoebaDB:DICPUDRAFT_99651"/>
<dbReference type="Pfam" id="PF10366">
    <property type="entry name" value="Vps39_1"/>
    <property type="match status" value="1"/>
</dbReference>
<gene>
    <name evidence="7" type="ORF">DICPUDRAFT_99651</name>
</gene>
<dbReference type="InParanoid" id="F1A193"/>
<evidence type="ECO:0000256" key="4">
    <source>
        <dbReference type="ARBA" id="ARBA00022927"/>
    </source>
</evidence>
<dbReference type="RefSeq" id="XP_003293430.1">
    <property type="nucleotide sequence ID" value="XM_003293382.1"/>
</dbReference>
<feature type="region of interest" description="Disordered" evidence="5">
    <location>
        <begin position="825"/>
        <end position="853"/>
    </location>
</feature>